<dbReference type="InParanoid" id="A2FWP9"/>
<dbReference type="RefSeq" id="XP_001303607.1">
    <property type="nucleotide sequence ID" value="XM_001303606.1"/>
</dbReference>
<proteinExistence type="predicted"/>
<sequence>MPTPSDFSYSEWFQNINSEIFGIFQIYKLVILHRAKLANLCQQLSKFRKIIRQIEYPCDKPSPKQVKKLQELVILLNNLKDLFSGLTNDNFIPFIEKMDIQYVKNYIMSFKIEFNDHCTNFQFLPQNIMTNDLNQDSYDDQGDIHDIIEHLTELINQNILSTKSLSQINEKIVQYKNHLTDFTTMMT</sequence>
<evidence type="ECO:0000313" key="2">
    <source>
        <dbReference type="Proteomes" id="UP000001542"/>
    </source>
</evidence>
<dbReference type="KEGG" id="tva:4748364"/>
<protein>
    <submittedName>
        <fullName evidence="1">Uncharacterized protein</fullName>
    </submittedName>
</protein>
<organism evidence="1 2">
    <name type="scientific">Trichomonas vaginalis (strain ATCC PRA-98 / G3)</name>
    <dbReference type="NCBI Taxonomy" id="412133"/>
    <lineage>
        <taxon>Eukaryota</taxon>
        <taxon>Metamonada</taxon>
        <taxon>Parabasalia</taxon>
        <taxon>Trichomonadida</taxon>
        <taxon>Trichomonadidae</taxon>
        <taxon>Trichomonas</taxon>
    </lineage>
</organism>
<dbReference type="VEuPathDB" id="TrichDB:TVAGG3_0250700"/>
<dbReference type="Proteomes" id="UP000001542">
    <property type="component" value="Unassembled WGS sequence"/>
</dbReference>
<dbReference type="EMBL" id="DS114090">
    <property type="protein sequence ID" value="EAX90677.1"/>
    <property type="molecule type" value="Genomic_DNA"/>
</dbReference>
<evidence type="ECO:0000313" key="1">
    <source>
        <dbReference type="EMBL" id="EAX90677.1"/>
    </source>
</evidence>
<keyword evidence="2" id="KW-1185">Reference proteome</keyword>
<reference evidence="1" key="1">
    <citation type="submission" date="2006-10" db="EMBL/GenBank/DDBJ databases">
        <authorList>
            <person name="Amadeo P."/>
            <person name="Zhao Q."/>
            <person name="Wortman J."/>
            <person name="Fraser-Liggett C."/>
            <person name="Carlton J."/>
        </authorList>
    </citation>
    <scope>NUCLEOTIDE SEQUENCE</scope>
    <source>
        <strain evidence="1">G3</strain>
    </source>
</reference>
<reference evidence="1" key="2">
    <citation type="journal article" date="2007" name="Science">
        <title>Draft genome sequence of the sexually transmitted pathogen Trichomonas vaginalis.</title>
        <authorList>
            <person name="Carlton J.M."/>
            <person name="Hirt R.P."/>
            <person name="Silva J.C."/>
            <person name="Delcher A.L."/>
            <person name="Schatz M."/>
            <person name="Zhao Q."/>
            <person name="Wortman J.R."/>
            <person name="Bidwell S.L."/>
            <person name="Alsmark U.C.M."/>
            <person name="Besteiro S."/>
            <person name="Sicheritz-Ponten T."/>
            <person name="Noel C.J."/>
            <person name="Dacks J.B."/>
            <person name="Foster P.G."/>
            <person name="Simillion C."/>
            <person name="Van de Peer Y."/>
            <person name="Miranda-Saavedra D."/>
            <person name="Barton G.J."/>
            <person name="Westrop G.D."/>
            <person name="Mueller S."/>
            <person name="Dessi D."/>
            <person name="Fiori P.L."/>
            <person name="Ren Q."/>
            <person name="Paulsen I."/>
            <person name="Zhang H."/>
            <person name="Bastida-Corcuera F.D."/>
            <person name="Simoes-Barbosa A."/>
            <person name="Brown M.T."/>
            <person name="Hayes R.D."/>
            <person name="Mukherjee M."/>
            <person name="Okumura C.Y."/>
            <person name="Schneider R."/>
            <person name="Smith A.J."/>
            <person name="Vanacova S."/>
            <person name="Villalvazo M."/>
            <person name="Haas B.J."/>
            <person name="Pertea M."/>
            <person name="Feldblyum T.V."/>
            <person name="Utterback T.R."/>
            <person name="Shu C.L."/>
            <person name="Osoegawa K."/>
            <person name="de Jong P.J."/>
            <person name="Hrdy I."/>
            <person name="Horvathova L."/>
            <person name="Zubacova Z."/>
            <person name="Dolezal P."/>
            <person name="Malik S.B."/>
            <person name="Logsdon J.M. Jr."/>
            <person name="Henze K."/>
            <person name="Gupta A."/>
            <person name="Wang C.C."/>
            <person name="Dunne R.L."/>
            <person name="Upcroft J.A."/>
            <person name="Upcroft P."/>
            <person name="White O."/>
            <person name="Salzberg S.L."/>
            <person name="Tang P."/>
            <person name="Chiu C.-H."/>
            <person name="Lee Y.-S."/>
            <person name="Embley T.M."/>
            <person name="Coombs G.H."/>
            <person name="Mottram J.C."/>
            <person name="Tachezy J."/>
            <person name="Fraser-Liggett C.M."/>
            <person name="Johnson P.J."/>
        </authorList>
    </citation>
    <scope>NUCLEOTIDE SEQUENCE [LARGE SCALE GENOMIC DNA]</scope>
    <source>
        <strain evidence="1">G3</strain>
    </source>
</reference>
<accession>A2FWP9</accession>
<gene>
    <name evidence="1" type="ORF">TVAG_495140</name>
</gene>
<dbReference type="SMR" id="A2FWP9"/>
<dbReference type="VEuPathDB" id="TrichDB:TVAG_495140"/>
<name>A2FWP9_TRIV3</name>
<dbReference type="AlphaFoldDB" id="A2FWP9"/>